<organism evidence="1 2">
    <name type="scientific">Reticulomyxa filosa</name>
    <dbReference type="NCBI Taxonomy" id="46433"/>
    <lineage>
        <taxon>Eukaryota</taxon>
        <taxon>Sar</taxon>
        <taxon>Rhizaria</taxon>
        <taxon>Retaria</taxon>
        <taxon>Foraminifera</taxon>
        <taxon>Monothalamids</taxon>
        <taxon>Reticulomyxidae</taxon>
        <taxon>Reticulomyxa</taxon>
    </lineage>
</organism>
<dbReference type="Proteomes" id="UP000023152">
    <property type="component" value="Unassembled WGS sequence"/>
</dbReference>
<evidence type="ECO:0000313" key="2">
    <source>
        <dbReference type="Proteomes" id="UP000023152"/>
    </source>
</evidence>
<comment type="caution">
    <text evidence="1">The sequence shown here is derived from an EMBL/GenBank/DDBJ whole genome shotgun (WGS) entry which is preliminary data.</text>
</comment>
<sequence>MAAAKSYRRQQIFSNKVCQIVAIESPLSSAFLPLSSHLSSFAKVPLINGDFYVSDNDKNLFGGLLEALFLIQHQHQQQQQQQQQQQYFKDIDKNSQRPVRMTASQIVNAWNVEYSHMQLLSYDFLCDLCNEHSETFSIHTRKGQSWGVDTLVALREPLSSTLGLPDTTMSLACQAFRLLQQAGSPLSSQSF</sequence>
<reference evidence="1 2" key="1">
    <citation type="journal article" date="2013" name="Curr. Biol.">
        <title>The Genome of the Foraminiferan Reticulomyxa filosa.</title>
        <authorList>
            <person name="Glockner G."/>
            <person name="Hulsmann N."/>
            <person name="Schleicher M."/>
            <person name="Noegel A.A."/>
            <person name="Eichinger L."/>
            <person name="Gallinger C."/>
            <person name="Pawlowski J."/>
            <person name="Sierra R."/>
            <person name="Euteneuer U."/>
            <person name="Pillet L."/>
            <person name="Moustafa A."/>
            <person name="Platzer M."/>
            <person name="Groth M."/>
            <person name="Szafranski K."/>
            <person name="Schliwa M."/>
        </authorList>
    </citation>
    <scope>NUCLEOTIDE SEQUENCE [LARGE SCALE GENOMIC DNA]</scope>
</reference>
<feature type="non-terminal residue" evidence="1">
    <location>
        <position position="191"/>
    </location>
</feature>
<name>X6NLP3_RETFI</name>
<gene>
    <name evidence="1" type="ORF">RFI_10249</name>
</gene>
<protein>
    <submittedName>
        <fullName evidence="1">Uncharacterized protein</fullName>
    </submittedName>
</protein>
<proteinExistence type="predicted"/>
<dbReference type="AlphaFoldDB" id="X6NLP3"/>
<evidence type="ECO:0000313" key="1">
    <source>
        <dbReference type="EMBL" id="ETO26886.1"/>
    </source>
</evidence>
<keyword evidence="2" id="KW-1185">Reference proteome</keyword>
<accession>X6NLP3</accession>
<dbReference type="EMBL" id="ASPP01007588">
    <property type="protein sequence ID" value="ETO26886.1"/>
    <property type="molecule type" value="Genomic_DNA"/>
</dbReference>